<accession>A0A0C3CB39</accession>
<keyword evidence="2" id="KW-0521">NADP</keyword>
<dbReference type="Proteomes" id="UP000054166">
    <property type="component" value="Unassembled WGS sequence"/>
</dbReference>
<name>A0A0C3CB39_PILCF</name>
<reference evidence="4 5" key="1">
    <citation type="submission" date="2014-04" db="EMBL/GenBank/DDBJ databases">
        <authorList>
            <consortium name="DOE Joint Genome Institute"/>
            <person name="Kuo A."/>
            <person name="Tarkka M."/>
            <person name="Buscot F."/>
            <person name="Kohler A."/>
            <person name="Nagy L.G."/>
            <person name="Floudas D."/>
            <person name="Copeland A."/>
            <person name="Barry K.W."/>
            <person name="Cichocki N."/>
            <person name="Veneault-Fourrey C."/>
            <person name="LaButti K."/>
            <person name="Lindquist E.A."/>
            <person name="Lipzen A."/>
            <person name="Lundell T."/>
            <person name="Morin E."/>
            <person name="Murat C."/>
            <person name="Sun H."/>
            <person name="Tunlid A."/>
            <person name="Henrissat B."/>
            <person name="Grigoriev I.V."/>
            <person name="Hibbett D.S."/>
            <person name="Martin F."/>
            <person name="Nordberg H.P."/>
            <person name="Cantor M.N."/>
            <person name="Hua S.X."/>
        </authorList>
    </citation>
    <scope>NUCLEOTIDE SEQUENCE [LARGE SCALE GENOMIC DNA]</scope>
    <source>
        <strain evidence="4 5">F 1598</strain>
    </source>
</reference>
<dbReference type="PRINTS" id="PR00081">
    <property type="entry name" value="GDHRDH"/>
</dbReference>
<sequence length="308" mass="33045">MTFSENDIPDLKGKIIVVTGGNSGIGKQTVAVLASKGAKVYLAARSAEKYQKAVEEIHESHPESTYGQIEFLQLDLSTATSALAATNYFKSKENTLHILFNNAGIMGTPTGSKSGDGYELQWATNVFGPFVLTYHLLPVLEVTAASSPPGTVRIINTASDGAAQAPKKGIPLADPTLGIGAGPLACYGSSKIGTILVTRQLARRYPQISSLAPHPGTIQTELFRDMGIPRPVKWLLNVRVLFKPVQYGALTQLYAGTFPSMDSSRNGSYLVPLAKIESKLPHVQASDDVFGEKVWNWNLDAMKKAGVL</sequence>
<dbReference type="EMBL" id="KN832980">
    <property type="protein sequence ID" value="KIM86927.1"/>
    <property type="molecule type" value="Genomic_DNA"/>
</dbReference>
<reference evidence="5" key="2">
    <citation type="submission" date="2015-01" db="EMBL/GenBank/DDBJ databases">
        <title>Evolutionary Origins and Diversification of the Mycorrhizal Mutualists.</title>
        <authorList>
            <consortium name="DOE Joint Genome Institute"/>
            <consortium name="Mycorrhizal Genomics Consortium"/>
            <person name="Kohler A."/>
            <person name="Kuo A."/>
            <person name="Nagy L.G."/>
            <person name="Floudas D."/>
            <person name="Copeland A."/>
            <person name="Barry K.W."/>
            <person name="Cichocki N."/>
            <person name="Veneault-Fourrey C."/>
            <person name="LaButti K."/>
            <person name="Lindquist E.A."/>
            <person name="Lipzen A."/>
            <person name="Lundell T."/>
            <person name="Morin E."/>
            <person name="Murat C."/>
            <person name="Riley R."/>
            <person name="Ohm R."/>
            <person name="Sun H."/>
            <person name="Tunlid A."/>
            <person name="Henrissat B."/>
            <person name="Grigoriev I.V."/>
            <person name="Hibbett D.S."/>
            <person name="Martin F."/>
        </authorList>
    </citation>
    <scope>NUCLEOTIDE SEQUENCE [LARGE SCALE GENOMIC DNA]</scope>
    <source>
        <strain evidence="5">F 1598</strain>
    </source>
</reference>
<evidence type="ECO:0000256" key="2">
    <source>
        <dbReference type="ARBA" id="ARBA00022857"/>
    </source>
</evidence>
<dbReference type="OrthoDB" id="191139at2759"/>
<evidence type="ECO:0000256" key="1">
    <source>
        <dbReference type="ARBA" id="ARBA00006484"/>
    </source>
</evidence>
<organism evidence="4 5">
    <name type="scientific">Piloderma croceum (strain F 1598)</name>
    <dbReference type="NCBI Taxonomy" id="765440"/>
    <lineage>
        <taxon>Eukaryota</taxon>
        <taxon>Fungi</taxon>
        <taxon>Dikarya</taxon>
        <taxon>Basidiomycota</taxon>
        <taxon>Agaricomycotina</taxon>
        <taxon>Agaricomycetes</taxon>
        <taxon>Agaricomycetidae</taxon>
        <taxon>Atheliales</taxon>
        <taxon>Atheliaceae</taxon>
        <taxon>Piloderma</taxon>
    </lineage>
</organism>
<dbReference type="GO" id="GO:0016491">
    <property type="term" value="F:oxidoreductase activity"/>
    <property type="evidence" value="ECO:0007669"/>
    <property type="project" value="UniProtKB-KW"/>
</dbReference>
<evidence type="ECO:0000313" key="5">
    <source>
        <dbReference type="Proteomes" id="UP000054166"/>
    </source>
</evidence>
<dbReference type="PROSITE" id="PS00061">
    <property type="entry name" value="ADH_SHORT"/>
    <property type="match status" value="1"/>
</dbReference>
<protein>
    <recommendedName>
        <fullName evidence="6">NAD(P)-binding protein</fullName>
    </recommendedName>
</protein>
<comment type="similarity">
    <text evidence="1">Belongs to the short-chain dehydrogenases/reductases (SDR) family.</text>
</comment>
<evidence type="ECO:0000256" key="3">
    <source>
        <dbReference type="ARBA" id="ARBA00023002"/>
    </source>
</evidence>
<dbReference type="HOGENOM" id="CLU_010194_44_6_1"/>
<dbReference type="InterPro" id="IPR020904">
    <property type="entry name" value="Sc_DH/Rdtase_CS"/>
</dbReference>
<keyword evidence="5" id="KW-1185">Reference proteome</keyword>
<dbReference type="PANTHER" id="PTHR24320">
    <property type="entry name" value="RETINOL DEHYDROGENASE"/>
    <property type="match status" value="1"/>
</dbReference>
<evidence type="ECO:0000313" key="4">
    <source>
        <dbReference type="EMBL" id="KIM86927.1"/>
    </source>
</evidence>
<dbReference type="AlphaFoldDB" id="A0A0C3CB39"/>
<dbReference type="PANTHER" id="PTHR24320:SF236">
    <property type="entry name" value="SHORT-CHAIN DEHYDROGENASE-RELATED"/>
    <property type="match status" value="1"/>
</dbReference>
<gene>
    <name evidence="4" type="ORF">PILCRDRAFT_815380</name>
</gene>
<keyword evidence="3" id="KW-0560">Oxidoreductase</keyword>
<dbReference type="InterPro" id="IPR036291">
    <property type="entry name" value="NAD(P)-bd_dom_sf"/>
</dbReference>
<dbReference type="Gene3D" id="3.40.50.720">
    <property type="entry name" value="NAD(P)-binding Rossmann-like Domain"/>
    <property type="match status" value="1"/>
</dbReference>
<dbReference type="InParanoid" id="A0A0C3CB39"/>
<evidence type="ECO:0008006" key="6">
    <source>
        <dbReference type="Google" id="ProtNLM"/>
    </source>
</evidence>
<proteinExistence type="inferred from homology"/>
<dbReference type="InterPro" id="IPR002347">
    <property type="entry name" value="SDR_fam"/>
</dbReference>
<dbReference type="SUPFAM" id="SSF51735">
    <property type="entry name" value="NAD(P)-binding Rossmann-fold domains"/>
    <property type="match status" value="1"/>
</dbReference>
<dbReference type="Pfam" id="PF00106">
    <property type="entry name" value="adh_short"/>
    <property type="match status" value="1"/>
</dbReference>
<dbReference type="STRING" id="765440.A0A0C3CB39"/>